<feature type="domain" description="N-acetyltransferase" evidence="5">
    <location>
        <begin position="4"/>
        <end position="151"/>
    </location>
</feature>
<evidence type="ECO:0000313" key="6">
    <source>
        <dbReference type="EMBL" id="TFD72952.1"/>
    </source>
</evidence>
<keyword evidence="7" id="KW-1185">Reference proteome</keyword>
<organism evidence="6 7">
    <name type="scientific">Cryobacterium gelidum</name>
    <dbReference type="NCBI Taxonomy" id="1259164"/>
    <lineage>
        <taxon>Bacteria</taxon>
        <taxon>Bacillati</taxon>
        <taxon>Actinomycetota</taxon>
        <taxon>Actinomycetes</taxon>
        <taxon>Micrococcales</taxon>
        <taxon>Microbacteriaceae</taxon>
        <taxon>Cryobacterium</taxon>
    </lineage>
</organism>
<dbReference type="InterPro" id="IPR020567">
    <property type="entry name" value="Nodulation_prot_NodA_CS"/>
</dbReference>
<comment type="caution">
    <text evidence="6">The sequence shown here is derived from an EMBL/GenBank/DDBJ whole genome shotgun (WGS) entry which is preliminary data.</text>
</comment>
<dbReference type="AlphaFoldDB" id="A0A4R9AYV6"/>
<dbReference type="Gene3D" id="3.40.630.30">
    <property type="match status" value="1"/>
</dbReference>
<sequence length="185" mass="20312">MMAGLVWTLRWEADLSRDEHDALATLLSCIYPEHHATFAEGRSWSGARPEGRVIGYSEDRPVAHLGFIRRTLRINEDSSLLVGDVGLVGVEPSLHGSGIGLRLLEEASTSFHNLALPFGFLTCRPSVVPFYERGGWKELPGQATRMIDNDLQPETYTGPALALPVLASMSEWPSGQTVIRDGLEV</sequence>
<evidence type="ECO:0000259" key="5">
    <source>
        <dbReference type="PROSITE" id="PS51186"/>
    </source>
</evidence>
<dbReference type="InterPro" id="IPR016181">
    <property type="entry name" value="Acyl_CoA_acyltransferase"/>
</dbReference>
<comment type="similarity">
    <text evidence="1">Belongs to the NodA family.</text>
</comment>
<evidence type="ECO:0000256" key="2">
    <source>
        <dbReference type="ARBA" id="ARBA00014632"/>
    </source>
</evidence>
<dbReference type="PROSITE" id="PS51186">
    <property type="entry name" value="GNAT"/>
    <property type="match status" value="1"/>
</dbReference>
<name>A0A4R9AYV6_9MICO</name>
<accession>A0A4R9AYV6</accession>
<evidence type="ECO:0000256" key="4">
    <source>
        <dbReference type="ARBA" id="ARBA00022679"/>
    </source>
</evidence>
<dbReference type="SUPFAM" id="SSF55729">
    <property type="entry name" value="Acyl-CoA N-acyltransferases (Nat)"/>
    <property type="match status" value="1"/>
</dbReference>
<evidence type="ECO:0000313" key="7">
    <source>
        <dbReference type="Proteomes" id="UP000297983"/>
    </source>
</evidence>
<dbReference type="GO" id="GO:0005829">
    <property type="term" value="C:cytosol"/>
    <property type="evidence" value="ECO:0007669"/>
    <property type="project" value="InterPro"/>
</dbReference>
<keyword evidence="4 6" id="KW-0808">Transferase</keyword>
<proteinExistence type="inferred from homology"/>
<dbReference type="PROSITE" id="PS01349">
    <property type="entry name" value="NODA"/>
    <property type="match status" value="1"/>
</dbReference>
<gene>
    <name evidence="6" type="ORF">E3T50_03690</name>
</gene>
<reference evidence="6 7" key="1">
    <citation type="submission" date="2019-03" db="EMBL/GenBank/DDBJ databases">
        <title>Genomics of glacier-inhabiting Cryobacterium strains.</title>
        <authorList>
            <person name="Liu Q."/>
            <person name="Xin Y.-H."/>
        </authorList>
    </citation>
    <scope>NUCLEOTIDE SEQUENCE [LARGE SCALE GENOMIC DNA]</scope>
    <source>
        <strain evidence="6 7">Hz16</strain>
    </source>
</reference>
<dbReference type="Pfam" id="PF02474">
    <property type="entry name" value="NodA"/>
    <property type="match status" value="1"/>
</dbReference>
<keyword evidence="3" id="KW-0963">Cytoplasm</keyword>
<dbReference type="Proteomes" id="UP000297983">
    <property type="component" value="Unassembled WGS sequence"/>
</dbReference>
<evidence type="ECO:0000256" key="3">
    <source>
        <dbReference type="ARBA" id="ARBA00022490"/>
    </source>
</evidence>
<dbReference type="EMBL" id="SOHL01000006">
    <property type="protein sequence ID" value="TFD72952.1"/>
    <property type="molecule type" value="Genomic_DNA"/>
</dbReference>
<dbReference type="InterPro" id="IPR000182">
    <property type="entry name" value="GNAT_dom"/>
</dbReference>
<dbReference type="InterPro" id="IPR003484">
    <property type="entry name" value="NodA"/>
</dbReference>
<protein>
    <recommendedName>
        <fullName evidence="2">Nodulation protein A</fullName>
    </recommendedName>
</protein>
<evidence type="ECO:0000256" key="1">
    <source>
        <dbReference type="ARBA" id="ARBA00010227"/>
    </source>
</evidence>
<dbReference type="GO" id="GO:0016747">
    <property type="term" value="F:acyltransferase activity, transferring groups other than amino-acyl groups"/>
    <property type="evidence" value="ECO:0007669"/>
    <property type="project" value="InterPro"/>
</dbReference>